<sequence>MPMMLNTYKRDGGVIDLYCEYGIDKAIVLDDDVPLLEGATIGSNVKEFEVEGDKEAGVGGEKEIEEIEEP</sequence>
<dbReference type="EMBL" id="EQ974422">
    <property type="protein sequence ID" value="EEF29580.1"/>
    <property type="molecule type" value="Genomic_DNA"/>
</dbReference>
<dbReference type="AlphaFoldDB" id="B9T3I3"/>
<keyword evidence="2" id="KW-1185">Reference proteome</keyword>
<dbReference type="Proteomes" id="UP000008311">
    <property type="component" value="Unassembled WGS sequence"/>
</dbReference>
<protein>
    <submittedName>
        <fullName evidence="1">Uncharacterized protein</fullName>
    </submittedName>
</protein>
<name>B9T3I3_RICCO</name>
<reference evidence="2" key="1">
    <citation type="journal article" date="2010" name="Nat. Biotechnol.">
        <title>Draft genome sequence of the oilseed species Ricinus communis.</title>
        <authorList>
            <person name="Chan A.P."/>
            <person name="Crabtree J."/>
            <person name="Zhao Q."/>
            <person name="Lorenzi H."/>
            <person name="Orvis J."/>
            <person name="Puiu D."/>
            <person name="Melake-Berhan A."/>
            <person name="Jones K.M."/>
            <person name="Redman J."/>
            <person name="Chen G."/>
            <person name="Cahoon E.B."/>
            <person name="Gedil M."/>
            <person name="Stanke M."/>
            <person name="Haas B.J."/>
            <person name="Wortman J.R."/>
            <person name="Fraser-Liggett C.M."/>
            <person name="Ravel J."/>
            <person name="Rabinowicz P.D."/>
        </authorList>
    </citation>
    <scope>NUCLEOTIDE SEQUENCE [LARGE SCALE GENOMIC DNA]</scope>
    <source>
        <strain evidence="2">cv. Hale</strain>
    </source>
</reference>
<evidence type="ECO:0000313" key="1">
    <source>
        <dbReference type="EMBL" id="EEF29580.1"/>
    </source>
</evidence>
<gene>
    <name evidence="1" type="ORF">RCOM_0171900</name>
</gene>
<organism evidence="1 2">
    <name type="scientific">Ricinus communis</name>
    <name type="common">Castor bean</name>
    <dbReference type="NCBI Taxonomy" id="3988"/>
    <lineage>
        <taxon>Eukaryota</taxon>
        <taxon>Viridiplantae</taxon>
        <taxon>Streptophyta</taxon>
        <taxon>Embryophyta</taxon>
        <taxon>Tracheophyta</taxon>
        <taxon>Spermatophyta</taxon>
        <taxon>Magnoliopsida</taxon>
        <taxon>eudicotyledons</taxon>
        <taxon>Gunneridae</taxon>
        <taxon>Pentapetalae</taxon>
        <taxon>rosids</taxon>
        <taxon>fabids</taxon>
        <taxon>Malpighiales</taxon>
        <taxon>Euphorbiaceae</taxon>
        <taxon>Acalyphoideae</taxon>
        <taxon>Acalypheae</taxon>
        <taxon>Ricinus</taxon>
    </lineage>
</organism>
<evidence type="ECO:0000313" key="2">
    <source>
        <dbReference type="Proteomes" id="UP000008311"/>
    </source>
</evidence>
<proteinExistence type="predicted"/>
<dbReference type="InParanoid" id="B9T3I3"/>
<accession>B9T3I3</accession>